<evidence type="ECO:0000313" key="2">
    <source>
        <dbReference type="EMBL" id="CAB4571528.1"/>
    </source>
</evidence>
<proteinExistence type="predicted"/>
<name>A0A6J6EEL3_9ZZZZ</name>
<sequence>MRARTCMAYRPGFTTPRRTPRVPSIGLNSAHSWAAPSSVVSSAVRPAVAFLISSSSTRGRNSCSGGSSKRTVTGNPSMAVRISMKSFFWTTRSSSSAAASSSGVSARIMRRTTGSRSGARNMCSVRHSPIPSAPRARALMASSPVSAFARTANLPLRTLSHHRRMISNSSGGSDADRATSPNTTSPVVPSSEMTSPSFTTTVPTVNCLPSMRIASAPTTAGVPHPRATTAA</sequence>
<dbReference type="AlphaFoldDB" id="A0A6J6EEL3"/>
<protein>
    <submittedName>
        <fullName evidence="2">Unannotated protein</fullName>
    </submittedName>
</protein>
<feature type="compositionally biased region" description="Low complexity" evidence="1">
    <location>
        <begin position="179"/>
        <end position="200"/>
    </location>
</feature>
<gene>
    <name evidence="2" type="ORF">UFOPK1722_00416</name>
</gene>
<feature type="region of interest" description="Disordered" evidence="1">
    <location>
        <begin position="165"/>
        <end position="200"/>
    </location>
</feature>
<evidence type="ECO:0000256" key="1">
    <source>
        <dbReference type="SAM" id="MobiDB-lite"/>
    </source>
</evidence>
<dbReference type="EMBL" id="CAEZTS010000023">
    <property type="protein sequence ID" value="CAB4571528.1"/>
    <property type="molecule type" value="Genomic_DNA"/>
</dbReference>
<organism evidence="2">
    <name type="scientific">freshwater metagenome</name>
    <dbReference type="NCBI Taxonomy" id="449393"/>
    <lineage>
        <taxon>unclassified sequences</taxon>
        <taxon>metagenomes</taxon>
        <taxon>ecological metagenomes</taxon>
    </lineage>
</organism>
<reference evidence="2" key="1">
    <citation type="submission" date="2020-05" db="EMBL/GenBank/DDBJ databases">
        <authorList>
            <person name="Chiriac C."/>
            <person name="Salcher M."/>
            <person name="Ghai R."/>
            <person name="Kavagutti S V."/>
        </authorList>
    </citation>
    <scope>NUCLEOTIDE SEQUENCE</scope>
</reference>
<accession>A0A6J6EEL3</accession>